<keyword evidence="1" id="KW-0805">Transcription regulation</keyword>
<dbReference type="PANTHER" id="PTHR30514">
    <property type="entry name" value="GLUCOKINASE"/>
    <property type="match status" value="1"/>
</dbReference>
<dbReference type="Pfam" id="PF01380">
    <property type="entry name" value="SIS"/>
    <property type="match status" value="1"/>
</dbReference>
<name>E7GFR7_9FIRM</name>
<feature type="domain" description="HTH rpiR-type" evidence="4">
    <location>
        <begin position="1"/>
        <end position="75"/>
    </location>
</feature>
<evidence type="ECO:0000256" key="1">
    <source>
        <dbReference type="ARBA" id="ARBA00023015"/>
    </source>
</evidence>
<reference evidence="6 7" key="1">
    <citation type="submission" date="2010-12" db="EMBL/GenBank/DDBJ databases">
        <title>The Genome Sequence of Coprobacillus sp. strain 29_1.</title>
        <authorList>
            <consortium name="The Broad Institute Genome Sequencing Platform"/>
            <person name="Earl A."/>
            <person name="Ward D."/>
            <person name="Feldgarden M."/>
            <person name="Gevers D."/>
            <person name="Daigneault M."/>
            <person name="Sibley C.D."/>
            <person name="White A."/>
            <person name="Strauss J."/>
            <person name="Allen-Vercoe E."/>
            <person name="Young S.K."/>
            <person name="Zeng Q."/>
            <person name="Gargeya S."/>
            <person name="Fitzgerald M."/>
            <person name="Haas B."/>
            <person name="Abouelleil A."/>
            <person name="Alvarado L."/>
            <person name="Arachchi H.M."/>
            <person name="Berlin A."/>
            <person name="Brown A."/>
            <person name="Chapman S.B."/>
            <person name="Chen Z."/>
            <person name="Dunbar C."/>
            <person name="Freedman E."/>
            <person name="Gearin G."/>
            <person name="Gellesch M."/>
            <person name="Goldberg J."/>
            <person name="Griggs A."/>
            <person name="Gujja S."/>
            <person name="Heilman E."/>
            <person name="Heiman D."/>
            <person name="Howarth C."/>
            <person name="Larson L."/>
            <person name="Lui A."/>
            <person name="MacDonald P.J.P."/>
            <person name="Mehta T."/>
            <person name="Montmayeur A."/>
            <person name="Murphy C."/>
            <person name="Neiman D."/>
            <person name="Pearson M."/>
            <person name="Priest M."/>
            <person name="Roberts A."/>
            <person name="Saif S."/>
            <person name="Shea T."/>
            <person name="Shenoy N."/>
            <person name="Sisk P."/>
            <person name="Stolte C."/>
            <person name="Sykes S."/>
            <person name="White J."/>
            <person name="Yandava C."/>
            <person name="Nusbaum C."/>
            <person name="Birren B."/>
        </authorList>
    </citation>
    <scope>NUCLEOTIDE SEQUENCE [LARGE SCALE GENOMIC DNA]</scope>
    <source>
        <strain evidence="6 7">29_1</strain>
    </source>
</reference>
<dbReference type="PROSITE" id="PS51071">
    <property type="entry name" value="HTH_RPIR"/>
    <property type="match status" value="1"/>
</dbReference>
<dbReference type="PROSITE" id="PS51464">
    <property type="entry name" value="SIS"/>
    <property type="match status" value="1"/>
</dbReference>
<dbReference type="GO" id="GO:0003700">
    <property type="term" value="F:DNA-binding transcription factor activity"/>
    <property type="evidence" value="ECO:0007669"/>
    <property type="project" value="InterPro"/>
</dbReference>
<dbReference type="GO" id="GO:0097367">
    <property type="term" value="F:carbohydrate derivative binding"/>
    <property type="evidence" value="ECO:0007669"/>
    <property type="project" value="InterPro"/>
</dbReference>
<accession>E7GFR7</accession>
<dbReference type="Pfam" id="PF01418">
    <property type="entry name" value="HTH_6"/>
    <property type="match status" value="1"/>
</dbReference>
<dbReference type="InterPro" id="IPR047640">
    <property type="entry name" value="RpiR-like"/>
</dbReference>
<dbReference type="SUPFAM" id="SSF53697">
    <property type="entry name" value="SIS domain"/>
    <property type="match status" value="1"/>
</dbReference>
<keyword evidence="2" id="KW-0238">DNA-binding</keyword>
<dbReference type="OrthoDB" id="6590756at2"/>
<dbReference type="GO" id="GO:1901135">
    <property type="term" value="P:carbohydrate derivative metabolic process"/>
    <property type="evidence" value="ECO:0007669"/>
    <property type="project" value="InterPro"/>
</dbReference>
<feature type="domain" description="SIS" evidence="5">
    <location>
        <begin position="89"/>
        <end position="222"/>
    </location>
</feature>
<dbReference type="Gene3D" id="3.40.50.10490">
    <property type="entry name" value="Glucose-6-phosphate isomerase like protein, domain 1"/>
    <property type="match status" value="1"/>
</dbReference>
<dbReference type="CDD" id="cd05013">
    <property type="entry name" value="SIS_RpiR"/>
    <property type="match status" value="1"/>
</dbReference>
<evidence type="ECO:0008006" key="8">
    <source>
        <dbReference type="Google" id="ProtNLM"/>
    </source>
</evidence>
<keyword evidence="7" id="KW-1185">Reference proteome</keyword>
<gene>
    <name evidence="6" type="ORF">HMPREF9488_03610</name>
</gene>
<evidence type="ECO:0000259" key="4">
    <source>
        <dbReference type="PROSITE" id="PS51071"/>
    </source>
</evidence>
<organism evidence="6 7">
    <name type="scientific">Coprobacillus cateniformis</name>
    <dbReference type="NCBI Taxonomy" id="100884"/>
    <lineage>
        <taxon>Bacteria</taxon>
        <taxon>Bacillati</taxon>
        <taxon>Bacillota</taxon>
        <taxon>Erysipelotrichia</taxon>
        <taxon>Erysipelotrichales</taxon>
        <taxon>Coprobacillaceae</taxon>
        <taxon>Coprobacillus</taxon>
    </lineage>
</organism>
<dbReference type="InterPro" id="IPR009057">
    <property type="entry name" value="Homeodomain-like_sf"/>
</dbReference>
<evidence type="ECO:0000313" key="6">
    <source>
        <dbReference type="EMBL" id="EFW03131.1"/>
    </source>
</evidence>
<dbReference type="InterPro" id="IPR036388">
    <property type="entry name" value="WH-like_DNA-bd_sf"/>
</dbReference>
<dbReference type="GeneID" id="78229677"/>
<dbReference type="Proteomes" id="UP000003157">
    <property type="component" value="Unassembled WGS sequence"/>
</dbReference>
<keyword evidence="3" id="KW-0804">Transcription</keyword>
<dbReference type="RefSeq" id="WP_008790692.1">
    <property type="nucleotide sequence ID" value="NZ_AKCB01000001.1"/>
</dbReference>
<dbReference type="eggNOG" id="COG1737">
    <property type="taxonomic scope" value="Bacteria"/>
</dbReference>
<dbReference type="EMBL" id="ADKX01000051">
    <property type="protein sequence ID" value="EFW03131.1"/>
    <property type="molecule type" value="Genomic_DNA"/>
</dbReference>
<protein>
    <recommendedName>
        <fullName evidence="8">MurR/RpiR family transcriptional regulator</fullName>
    </recommendedName>
</protein>
<proteinExistence type="predicted"/>
<dbReference type="STRING" id="100884.GCA_000269565_01814"/>
<dbReference type="InterPro" id="IPR046348">
    <property type="entry name" value="SIS_dom_sf"/>
</dbReference>
<dbReference type="GO" id="GO:0003677">
    <property type="term" value="F:DNA binding"/>
    <property type="evidence" value="ECO:0007669"/>
    <property type="project" value="UniProtKB-KW"/>
</dbReference>
<evidence type="ECO:0000259" key="5">
    <source>
        <dbReference type="PROSITE" id="PS51464"/>
    </source>
</evidence>
<dbReference type="Gene3D" id="1.10.10.10">
    <property type="entry name" value="Winged helix-like DNA-binding domain superfamily/Winged helix DNA-binding domain"/>
    <property type="match status" value="1"/>
</dbReference>
<dbReference type="AlphaFoldDB" id="E7GFR7"/>
<evidence type="ECO:0000313" key="7">
    <source>
        <dbReference type="Proteomes" id="UP000003157"/>
    </source>
</evidence>
<evidence type="ECO:0000256" key="2">
    <source>
        <dbReference type="ARBA" id="ARBA00023125"/>
    </source>
</evidence>
<dbReference type="InterPro" id="IPR035472">
    <property type="entry name" value="RpiR-like_SIS"/>
</dbReference>
<dbReference type="SUPFAM" id="SSF46689">
    <property type="entry name" value="Homeodomain-like"/>
    <property type="match status" value="1"/>
</dbReference>
<dbReference type="HOGENOM" id="CLU_055769_4_1_9"/>
<sequence>MNIVHLSEKYELNDLEKQIIIYIQEHMKELKSIGIRQMAKDNYTSTSTIYKLCDKFGFDGYSDMIYHLTSTKDNAIDLQSKYNEYHEQFSYIIHDKSKRIIVFGLGFSAPIAEYMQQRLTLLGYQALCVVHMEMFSQWFNDDTILIVISYSGKTPRLNEIVETAASNHVPIISFLGNQDSSIFKYSTLPLIIGNYDSFSHDLNQANTFFGETIIAFETLVFN</sequence>
<dbReference type="InterPro" id="IPR001347">
    <property type="entry name" value="SIS_dom"/>
</dbReference>
<dbReference type="InterPro" id="IPR000281">
    <property type="entry name" value="HTH_RpiR"/>
</dbReference>
<evidence type="ECO:0000256" key="3">
    <source>
        <dbReference type="ARBA" id="ARBA00023163"/>
    </source>
</evidence>
<dbReference type="PANTHER" id="PTHR30514:SF21">
    <property type="entry name" value="RPIR-FAMILY TRANSCRIPTIONAL REGULATOR"/>
    <property type="match status" value="1"/>
</dbReference>
<comment type="caution">
    <text evidence="6">The sequence shown here is derived from an EMBL/GenBank/DDBJ whole genome shotgun (WGS) entry which is preliminary data.</text>
</comment>